<dbReference type="EMBL" id="BSPD01000087">
    <property type="protein sequence ID" value="GLS27753.1"/>
    <property type="molecule type" value="Genomic_DNA"/>
</dbReference>
<gene>
    <name evidence="1" type="ORF">GCM10007877_34720</name>
</gene>
<name>A0AA37WNN4_9GAMM</name>
<evidence type="ECO:0000313" key="1">
    <source>
        <dbReference type="EMBL" id="GLS27753.1"/>
    </source>
</evidence>
<sequence>MSNIKERIAEFIVRSIDKSVVLSIQDRIYSGYKLAYEETAKLFKHREPSRPRAQQRHYLIDEALGAPMKGVQTDFIYTKPKGEQYVVLSVGDISISHCELHDKDLPRPAKYREMLAQMNKDFDPPIDDMLSPSPLRSDNGRTLHIVMLVIHSEQDQDLSIPKEVIVAVPHINWKDFHLKIPIVELLQMYTDMPAEEVSEPDNAWPDFRKEVIEAEQDSAEEDSAQDD</sequence>
<dbReference type="AlphaFoldDB" id="A0AA37WNN4"/>
<keyword evidence="2" id="KW-1185">Reference proteome</keyword>
<proteinExistence type="predicted"/>
<protein>
    <submittedName>
        <fullName evidence="1">Uncharacterized protein</fullName>
    </submittedName>
</protein>
<reference evidence="1 2" key="1">
    <citation type="journal article" date="2014" name="Int. J. Syst. Evol. Microbiol.">
        <title>Complete genome sequence of Corynebacterium casei LMG S-19264T (=DSM 44701T), isolated from a smear-ripened cheese.</title>
        <authorList>
            <consortium name="US DOE Joint Genome Institute (JGI-PGF)"/>
            <person name="Walter F."/>
            <person name="Albersmeier A."/>
            <person name="Kalinowski J."/>
            <person name="Ruckert C."/>
        </authorList>
    </citation>
    <scope>NUCLEOTIDE SEQUENCE [LARGE SCALE GENOMIC DNA]</scope>
    <source>
        <strain evidence="1 2">NBRC 110095</strain>
    </source>
</reference>
<organism evidence="1 2">
    <name type="scientific">Marinibactrum halimedae</name>
    <dbReference type="NCBI Taxonomy" id="1444977"/>
    <lineage>
        <taxon>Bacteria</taxon>
        <taxon>Pseudomonadati</taxon>
        <taxon>Pseudomonadota</taxon>
        <taxon>Gammaproteobacteria</taxon>
        <taxon>Cellvibrionales</taxon>
        <taxon>Cellvibrionaceae</taxon>
        <taxon>Marinibactrum</taxon>
    </lineage>
</organism>
<comment type="caution">
    <text evidence="1">The sequence shown here is derived from an EMBL/GenBank/DDBJ whole genome shotgun (WGS) entry which is preliminary data.</text>
</comment>
<accession>A0AA37WNN4</accession>
<dbReference type="Proteomes" id="UP001156870">
    <property type="component" value="Unassembled WGS sequence"/>
</dbReference>
<dbReference type="RefSeq" id="WP_232593499.1">
    <property type="nucleotide sequence ID" value="NZ_BSPD01000087.1"/>
</dbReference>
<evidence type="ECO:0000313" key="2">
    <source>
        <dbReference type="Proteomes" id="UP001156870"/>
    </source>
</evidence>